<reference evidence="2 3" key="1">
    <citation type="journal article" date="2014" name="BMC Genomics">
        <title>A genomic perspective on a new bacterial genus and species from the Alcaligenaceae family, Basilea psittacipulmonis.</title>
        <authorList>
            <person name="Whiteson K.L."/>
            <person name="Hernandez D."/>
            <person name="Lazarevic V."/>
            <person name="Gaia N."/>
            <person name="Farinelli L."/>
            <person name="Francois P."/>
            <person name="Pilo P."/>
            <person name="Frey J."/>
            <person name="Schrenzel J."/>
        </authorList>
    </citation>
    <scope>NUCLEOTIDE SEQUENCE [LARGE SCALE GENOMIC DNA]</scope>
    <source>
        <strain evidence="2 3">DSM 24701</strain>
    </source>
</reference>
<keyword evidence="1" id="KW-0472">Membrane</keyword>
<keyword evidence="1" id="KW-0812">Transmembrane</keyword>
<dbReference type="KEGG" id="bpsi:IX83_06320"/>
<proteinExistence type="predicted"/>
<keyword evidence="1" id="KW-1133">Transmembrane helix</keyword>
<feature type="transmembrane region" description="Helical" evidence="1">
    <location>
        <begin position="120"/>
        <end position="142"/>
    </location>
</feature>
<accession>A0A077DE68</accession>
<sequence length="186" mass="22559">MSLRKLILILAVFDVSVLVLAHRHLNLLSFEQNTLLLLFITTIIVFLDLPKRFYIRHLYLLTLLSFAVLIPIVYLDTPNYMDRISLDYQYILIFFWGFIIFLPAKFHYGIFHLFKYDHFRIALIMILFELGFSLYFIEVLGYSEDEEKAFRSQYAWHWLWLLIFVTNYYAIKHRRYIIQKTEIPTI</sequence>
<protein>
    <submittedName>
        <fullName evidence="2">Uncharacterized protein</fullName>
    </submittedName>
</protein>
<evidence type="ECO:0000313" key="3">
    <source>
        <dbReference type="Proteomes" id="UP000028945"/>
    </source>
</evidence>
<dbReference type="AlphaFoldDB" id="A0A077DE68"/>
<organism evidence="2 3">
    <name type="scientific">Basilea psittacipulmonis DSM 24701</name>
    <dbReference type="NCBI Taxonomy" id="1072685"/>
    <lineage>
        <taxon>Bacteria</taxon>
        <taxon>Pseudomonadati</taxon>
        <taxon>Pseudomonadota</taxon>
        <taxon>Betaproteobacteria</taxon>
        <taxon>Burkholderiales</taxon>
        <taxon>Alcaligenaceae</taxon>
        <taxon>Basilea</taxon>
    </lineage>
</organism>
<feature type="transmembrane region" description="Helical" evidence="1">
    <location>
        <begin position="88"/>
        <end position="108"/>
    </location>
</feature>
<name>A0A077DE68_9BURK</name>
<evidence type="ECO:0000313" key="2">
    <source>
        <dbReference type="EMBL" id="AIL32979.1"/>
    </source>
</evidence>
<dbReference type="EMBL" id="CP009238">
    <property type="protein sequence ID" value="AIL32979.1"/>
    <property type="molecule type" value="Genomic_DNA"/>
</dbReference>
<dbReference type="HOGENOM" id="CLU_1451783_0_0_4"/>
<dbReference type="Proteomes" id="UP000028945">
    <property type="component" value="Chromosome"/>
</dbReference>
<feature type="transmembrane region" description="Helical" evidence="1">
    <location>
        <begin position="154"/>
        <end position="171"/>
    </location>
</feature>
<feature type="transmembrane region" description="Helical" evidence="1">
    <location>
        <begin position="31"/>
        <end position="49"/>
    </location>
</feature>
<evidence type="ECO:0000256" key="1">
    <source>
        <dbReference type="SAM" id="Phobius"/>
    </source>
</evidence>
<gene>
    <name evidence="2" type="ORF">IX83_06320</name>
</gene>
<dbReference type="RefSeq" id="WP_038500330.1">
    <property type="nucleotide sequence ID" value="NZ_AFWK01000061.1"/>
</dbReference>
<feature type="transmembrane region" description="Helical" evidence="1">
    <location>
        <begin position="58"/>
        <end position="76"/>
    </location>
</feature>
<keyword evidence="3" id="KW-1185">Reference proteome</keyword>